<evidence type="ECO:0000313" key="8">
    <source>
        <dbReference type="EMBL" id="ARU00113.1"/>
    </source>
</evidence>
<dbReference type="InterPro" id="IPR022398">
    <property type="entry name" value="Peptidase_S8_His-AS"/>
</dbReference>
<dbReference type="PANTHER" id="PTHR43399:SF4">
    <property type="entry name" value="CELL WALL-ASSOCIATED PROTEASE"/>
    <property type="match status" value="1"/>
</dbReference>
<dbReference type="KEGG" id="lvs:LOKVESSMR4R_00780"/>
<dbReference type="Pfam" id="PF00082">
    <property type="entry name" value="Peptidase_S8"/>
    <property type="match status" value="1"/>
</dbReference>
<dbReference type="CDD" id="cd04848">
    <property type="entry name" value="Peptidases_S8_Autotransporter_serine_protease_like"/>
    <property type="match status" value="1"/>
</dbReference>
<evidence type="ECO:0000256" key="2">
    <source>
        <dbReference type="ARBA" id="ARBA00022670"/>
    </source>
</evidence>
<comment type="similarity">
    <text evidence="1 6">Belongs to the peptidase S8 family.</text>
</comment>
<dbReference type="PANTHER" id="PTHR43399">
    <property type="entry name" value="SUBTILISIN-RELATED"/>
    <property type="match status" value="1"/>
</dbReference>
<dbReference type="GO" id="GO:0006508">
    <property type="term" value="P:proteolysis"/>
    <property type="evidence" value="ECO:0007669"/>
    <property type="project" value="UniProtKB-KW"/>
</dbReference>
<dbReference type="OrthoDB" id="5405281at2"/>
<dbReference type="InterPro" id="IPR015500">
    <property type="entry name" value="Peptidase_S8_subtilisin-rel"/>
</dbReference>
<gene>
    <name evidence="8" type="primary">ssa1</name>
    <name evidence="8" type="ORF">LOKVESSMR4R_00780</name>
</gene>
<dbReference type="EC" id="3.4.21.-" evidence="8"/>
<evidence type="ECO:0000313" key="9">
    <source>
        <dbReference type="Proteomes" id="UP000195273"/>
    </source>
</evidence>
<evidence type="ECO:0000256" key="4">
    <source>
        <dbReference type="ARBA" id="ARBA00022801"/>
    </source>
</evidence>
<accession>A0A1Y0E989</accession>
<evidence type="ECO:0000256" key="3">
    <source>
        <dbReference type="ARBA" id="ARBA00022729"/>
    </source>
</evidence>
<dbReference type="SUPFAM" id="SSF52743">
    <property type="entry name" value="Subtilisin-like"/>
    <property type="match status" value="1"/>
</dbReference>
<evidence type="ECO:0000256" key="1">
    <source>
        <dbReference type="ARBA" id="ARBA00011073"/>
    </source>
</evidence>
<proteinExistence type="inferred from homology"/>
<evidence type="ECO:0000259" key="7">
    <source>
        <dbReference type="Pfam" id="PF00082"/>
    </source>
</evidence>
<keyword evidence="5 6" id="KW-0720">Serine protease</keyword>
<sequence length="741" mass="76154">MKKALCLVPILVLAACNPDTPSTDNPWGVTRVPPVSRPSDVIGPTTGDNAFPWNRYFVTEFDQAALGRIRALPGYVANRFSFNLSVRDHPVYGGFGAVVTSNPLAAARLDYALSTGLTGAGQVVSMIDSSLRLSHDQFAGKTIYSSGQPPPAGEFHGTAVASVMVGTGQNGGTLGFAPGADLHQGYLNYNAPVNWHTLGQYMRDAASIGAIASNNSWGLRDATLRNTDVGNFVRNTQPYVDGLRSFAADGVIVFALQNDYAADSASLMAGLPLGAPELESSWISVINAIPTFDDNGITSAVRISTACLETGRFCMAANGQIKVATESSDSGYAIGVGASFAAPQVAGSIALLAEAFPDLTATQLRNRLLVTADNGFFDHDDVVTFAPGIVHGYNAEFGHGFLDLRAALLPIGQAVVPLADGGSVDLGNAVIIAGSAVGDSLAQALAAVDIVTTDQMAGHFMVSGAVLAAPARRSDPAGLALIAGLRGDMGAGRRAFYAAIRDGTGLVADGAGWHAPSGADLLGAEAVALTAPGDDFGAAVLIGDALAGVALRQSFDLGQAQAQVGVMTLQTDGSILGIAASQDAGDISAVTHALHLDVATKLAAGAALRLSAEIGMAEGQGAGVLGDVSTLVYDRIGLSVARADLATKGDVLSIFARQPIAITQGSARLDLPVQMSGNAIGYASHDIGLAPTARQRDLGFEYRAPLSRSGDLRIGMMHSRNEGNVTGQSVLSGFVGVQFRH</sequence>
<feature type="active site" description="Charge relay system" evidence="6">
    <location>
        <position position="128"/>
    </location>
</feature>
<keyword evidence="9" id="KW-1185">Reference proteome</keyword>
<keyword evidence="4 6" id="KW-0378">Hydrolase</keyword>
<feature type="domain" description="Peptidase S8/S53" evidence="7">
    <location>
        <begin position="119"/>
        <end position="376"/>
    </location>
</feature>
<name>A0A1Y0E989_9RHOB</name>
<keyword evidence="2 6" id="KW-0645">Protease</keyword>
<evidence type="ECO:0000256" key="6">
    <source>
        <dbReference type="PROSITE-ProRule" id="PRU01240"/>
    </source>
</evidence>
<dbReference type="GO" id="GO:0004252">
    <property type="term" value="F:serine-type endopeptidase activity"/>
    <property type="evidence" value="ECO:0007669"/>
    <property type="project" value="UniProtKB-UniRule"/>
</dbReference>
<dbReference type="PROSITE" id="PS51257">
    <property type="entry name" value="PROKAR_LIPOPROTEIN"/>
    <property type="match status" value="1"/>
</dbReference>
<dbReference type="InterPro" id="IPR034061">
    <property type="entry name" value="Peptidases_S8_Autotransporter"/>
</dbReference>
<keyword evidence="3" id="KW-0732">Signal</keyword>
<organism evidence="8 9">
    <name type="scientific">Yoonia vestfoldensis</name>
    <dbReference type="NCBI Taxonomy" id="245188"/>
    <lineage>
        <taxon>Bacteria</taxon>
        <taxon>Pseudomonadati</taxon>
        <taxon>Pseudomonadota</taxon>
        <taxon>Alphaproteobacteria</taxon>
        <taxon>Rhodobacterales</taxon>
        <taxon>Paracoccaceae</taxon>
        <taxon>Yoonia</taxon>
    </lineage>
</organism>
<feature type="active site" description="Charge relay system" evidence="6">
    <location>
        <position position="156"/>
    </location>
</feature>
<dbReference type="Gene3D" id="3.40.50.200">
    <property type="entry name" value="Peptidase S8/S53 domain"/>
    <property type="match status" value="1"/>
</dbReference>
<feature type="active site" description="Charge relay system" evidence="6">
    <location>
        <position position="339"/>
    </location>
</feature>
<dbReference type="InterPro" id="IPR000209">
    <property type="entry name" value="Peptidase_S8/S53_dom"/>
</dbReference>
<protein>
    <submittedName>
        <fullName evidence="8">Serotype-specific antigen 1</fullName>
        <ecNumber evidence="8">3.4.21.-</ecNumber>
    </submittedName>
</protein>
<evidence type="ECO:0000256" key="5">
    <source>
        <dbReference type="ARBA" id="ARBA00022825"/>
    </source>
</evidence>
<dbReference type="EMBL" id="CP021431">
    <property type="protein sequence ID" value="ARU00113.1"/>
    <property type="molecule type" value="Genomic_DNA"/>
</dbReference>
<dbReference type="Proteomes" id="UP000195273">
    <property type="component" value="Chromosome"/>
</dbReference>
<dbReference type="InterPro" id="IPR036852">
    <property type="entry name" value="Peptidase_S8/S53_dom_sf"/>
</dbReference>
<dbReference type="InterPro" id="IPR051048">
    <property type="entry name" value="Peptidase_S8/S53_subtilisin"/>
</dbReference>
<dbReference type="PROSITE" id="PS00137">
    <property type="entry name" value="SUBTILASE_HIS"/>
    <property type="match status" value="1"/>
</dbReference>
<dbReference type="PRINTS" id="PR00723">
    <property type="entry name" value="SUBTILISIN"/>
</dbReference>
<dbReference type="PROSITE" id="PS51892">
    <property type="entry name" value="SUBTILASE"/>
    <property type="match status" value="1"/>
</dbReference>
<reference evidence="8 9" key="1">
    <citation type="submission" date="2017-05" db="EMBL/GenBank/DDBJ databases">
        <title>Genome Sequence of Loktanella vestfoldensis Strain SMR4r Isolated from a Culture of the Diatom Skeletonema marinoi.</title>
        <authorList>
            <person name="Topel M."/>
            <person name="Pinder M.I.M."/>
            <person name="Johansson O.N."/>
            <person name="Kourtchenko O."/>
            <person name="Godhe A."/>
            <person name="Clarke A.K."/>
        </authorList>
    </citation>
    <scope>NUCLEOTIDE SEQUENCE [LARGE SCALE GENOMIC DNA]</scope>
    <source>
        <strain evidence="8 9">SMR4r</strain>
    </source>
</reference>
<dbReference type="RefSeq" id="WP_087206383.1">
    <property type="nucleotide sequence ID" value="NZ_CP021431.1"/>
</dbReference>
<dbReference type="AlphaFoldDB" id="A0A1Y0E989"/>